<dbReference type="InterPro" id="IPR000073">
    <property type="entry name" value="AB_hydrolase_1"/>
</dbReference>
<keyword evidence="2" id="KW-0378">Hydrolase</keyword>
<dbReference type="EMBL" id="CP031093">
    <property type="protein sequence ID" value="QCF24486.1"/>
    <property type="molecule type" value="Genomic_DNA"/>
</dbReference>
<dbReference type="InterPro" id="IPR029058">
    <property type="entry name" value="AB_hydrolase_fold"/>
</dbReference>
<protein>
    <submittedName>
        <fullName evidence="2">Alpha/beta hydrolase</fullName>
    </submittedName>
</protein>
<reference evidence="2 3" key="1">
    <citation type="submission" date="2018-07" db="EMBL/GenBank/DDBJ databases">
        <title>Marsedoiliclastica nanhaica gen. nov. sp. nov., a novel marine hydrocarbonoclastic bacterium isolated from an in-situ enriched hydrocarbon-degrading consortium in deep-sea sediment.</title>
        <authorList>
            <person name="Dong C."/>
            <person name="Ma T."/>
            <person name="Liu R."/>
            <person name="Shao Z."/>
        </authorList>
    </citation>
    <scope>NUCLEOTIDE SEQUENCE [LARGE SCALE GENOMIC DNA]</scope>
    <source>
        <strain evidence="3">soil36-7</strain>
    </source>
</reference>
<evidence type="ECO:0000259" key="1">
    <source>
        <dbReference type="Pfam" id="PF00561"/>
    </source>
</evidence>
<sequence length="286" mass="32526">MTQEPASAPLFGWREYGAPNGLPVIYHHGMPGAHTEAAWLHDQARRNDVRLIVPDRPGIGATPFTALNRIADLVPHFCRLMDHLHVPRCHHAGWSSGGPMALAMAALVPERITGVSIMASYTHFYEAGLEDSLVKPFARHTRFTRGRLVEVLVGLIRVAGWTERLLPWVYLFYLRRLCSPADREILSQAAFRRVFMAAQTEAFRQGTSGARQDFALQYRDWGFRLKDVQAPVMLYQGQDDPIVVRENGEDLNRRLPQCDLRRIDGEGHFFPFLNGFQHEWMAALSR</sequence>
<name>A0A4P7XCL1_9ALTE</name>
<dbReference type="InterPro" id="IPR050471">
    <property type="entry name" value="AB_hydrolase"/>
</dbReference>
<dbReference type="RefSeq" id="WP_136545749.1">
    <property type="nucleotide sequence ID" value="NZ_CP031093.1"/>
</dbReference>
<evidence type="ECO:0000313" key="2">
    <source>
        <dbReference type="EMBL" id="QCF24486.1"/>
    </source>
</evidence>
<dbReference type="KEGG" id="hmi:soil367_00100"/>
<keyword evidence="3" id="KW-1185">Reference proteome</keyword>
<dbReference type="Proteomes" id="UP000298049">
    <property type="component" value="Chromosome"/>
</dbReference>
<dbReference type="AlphaFoldDB" id="A0A4P7XCL1"/>
<dbReference type="SUPFAM" id="SSF53474">
    <property type="entry name" value="alpha/beta-Hydrolases"/>
    <property type="match status" value="1"/>
</dbReference>
<organism evidence="2 3">
    <name type="scientific">Hydrocarboniclastica marina</name>
    <dbReference type="NCBI Taxonomy" id="2259620"/>
    <lineage>
        <taxon>Bacteria</taxon>
        <taxon>Pseudomonadati</taxon>
        <taxon>Pseudomonadota</taxon>
        <taxon>Gammaproteobacteria</taxon>
        <taxon>Alteromonadales</taxon>
        <taxon>Alteromonadaceae</taxon>
        <taxon>Hydrocarboniclastica</taxon>
    </lineage>
</organism>
<dbReference type="PANTHER" id="PTHR43433">
    <property type="entry name" value="HYDROLASE, ALPHA/BETA FOLD FAMILY PROTEIN"/>
    <property type="match status" value="1"/>
</dbReference>
<dbReference type="Gene3D" id="3.40.50.1820">
    <property type="entry name" value="alpha/beta hydrolase"/>
    <property type="match status" value="1"/>
</dbReference>
<accession>A0A4P7XCL1</accession>
<gene>
    <name evidence="2" type="ORF">soil367_00100</name>
</gene>
<evidence type="ECO:0000313" key="3">
    <source>
        <dbReference type="Proteomes" id="UP000298049"/>
    </source>
</evidence>
<dbReference type="PANTHER" id="PTHR43433:SF5">
    <property type="entry name" value="AB HYDROLASE-1 DOMAIN-CONTAINING PROTEIN"/>
    <property type="match status" value="1"/>
</dbReference>
<dbReference type="OrthoDB" id="9779853at2"/>
<dbReference type="Pfam" id="PF00561">
    <property type="entry name" value="Abhydrolase_1"/>
    <property type="match status" value="1"/>
</dbReference>
<feature type="domain" description="AB hydrolase-1" evidence="1">
    <location>
        <begin position="23"/>
        <end position="272"/>
    </location>
</feature>
<proteinExistence type="predicted"/>
<dbReference type="GO" id="GO:0016787">
    <property type="term" value="F:hydrolase activity"/>
    <property type="evidence" value="ECO:0007669"/>
    <property type="project" value="UniProtKB-KW"/>
</dbReference>